<organism evidence="1 2">
    <name type="scientific">Chryseobacterium indologenes</name>
    <name type="common">Flavobacterium indologenes</name>
    <dbReference type="NCBI Taxonomy" id="253"/>
    <lineage>
        <taxon>Bacteria</taxon>
        <taxon>Pseudomonadati</taxon>
        <taxon>Bacteroidota</taxon>
        <taxon>Flavobacteriia</taxon>
        <taxon>Flavobacteriales</taxon>
        <taxon>Weeksellaceae</taxon>
        <taxon>Chryseobacterium group</taxon>
        <taxon>Chryseobacterium</taxon>
    </lineage>
</organism>
<protein>
    <recommendedName>
        <fullName evidence="3">GxxExxY protein</fullName>
    </recommendedName>
</protein>
<dbReference type="RefSeq" id="WP_081806309.1">
    <property type="nucleotide sequence ID" value="NZ_CP022058.2"/>
</dbReference>
<accession>A0AAD0Z020</accession>
<name>A0AAD0Z020_CHRID</name>
<dbReference type="Proteomes" id="UP000269015">
    <property type="component" value="Chromosome"/>
</dbReference>
<evidence type="ECO:0008006" key="3">
    <source>
        <dbReference type="Google" id="ProtNLM"/>
    </source>
</evidence>
<dbReference type="Pfam" id="PF13366">
    <property type="entry name" value="PDDEXK_3"/>
    <property type="match status" value="1"/>
</dbReference>
<sequence length="48" mass="5787">MLELHPIFYSRTLTYLKQTHIKLELLINFNSELIKHGIHRIVNKLIDE</sequence>
<dbReference type="InterPro" id="IPR026350">
    <property type="entry name" value="GxxExxY"/>
</dbReference>
<evidence type="ECO:0000313" key="2">
    <source>
        <dbReference type="Proteomes" id="UP000269015"/>
    </source>
</evidence>
<dbReference type="KEGG" id="cio:CEQ15_01990"/>
<reference evidence="1 2" key="1">
    <citation type="submission" date="2018-11" db="EMBL/GenBank/DDBJ databases">
        <title>Proposal to divide the Flavobacteriaceae and reorganize its genera based on Amino Acid Identity values calculated from whole genome sequences.</title>
        <authorList>
            <person name="Nicholson A.C."/>
            <person name="Gulvik C.A."/>
            <person name="Whitney A.M."/>
            <person name="Humrighouse B.W."/>
            <person name="Bell M."/>
            <person name="Holmes B."/>
            <person name="Steigerwalt A.G."/>
            <person name="Villarma A."/>
            <person name="Sheth M."/>
            <person name="Batra D."/>
            <person name="Pryor J."/>
            <person name="Bernardet J.-F."/>
            <person name="Hugo C."/>
            <person name="Kampfer P."/>
            <person name="Newman J."/>
            <person name="McQuiston J.R."/>
        </authorList>
    </citation>
    <scope>NUCLEOTIDE SEQUENCE [LARGE SCALE GENOMIC DNA]</scope>
    <source>
        <strain evidence="1 2">H5559</strain>
    </source>
</reference>
<proteinExistence type="predicted"/>
<dbReference type="EMBL" id="CP033930">
    <property type="protein sequence ID" value="AZB20272.1"/>
    <property type="molecule type" value="Genomic_DNA"/>
</dbReference>
<evidence type="ECO:0000313" key="1">
    <source>
        <dbReference type="EMBL" id="AZB20272.1"/>
    </source>
</evidence>
<gene>
    <name evidence="1" type="ORF">EG352_22225</name>
</gene>
<dbReference type="AlphaFoldDB" id="A0AAD0Z020"/>